<name>A0A9J5ZGC7_SOLCO</name>
<dbReference type="Proteomes" id="UP000824120">
    <property type="component" value="Chromosome 4"/>
</dbReference>
<organism evidence="3 4">
    <name type="scientific">Solanum commersonii</name>
    <name type="common">Commerson's wild potato</name>
    <name type="synonym">Commerson's nightshade</name>
    <dbReference type="NCBI Taxonomy" id="4109"/>
    <lineage>
        <taxon>Eukaryota</taxon>
        <taxon>Viridiplantae</taxon>
        <taxon>Streptophyta</taxon>
        <taxon>Embryophyta</taxon>
        <taxon>Tracheophyta</taxon>
        <taxon>Spermatophyta</taxon>
        <taxon>Magnoliopsida</taxon>
        <taxon>eudicotyledons</taxon>
        <taxon>Gunneridae</taxon>
        <taxon>Pentapetalae</taxon>
        <taxon>asterids</taxon>
        <taxon>lamiids</taxon>
        <taxon>Solanales</taxon>
        <taxon>Solanaceae</taxon>
        <taxon>Solanoideae</taxon>
        <taxon>Solaneae</taxon>
        <taxon>Solanum</taxon>
    </lineage>
</organism>
<dbReference type="AlphaFoldDB" id="A0A9J5ZGC7"/>
<keyword evidence="2" id="KW-0472">Membrane</keyword>
<feature type="transmembrane region" description="Helical" evidence="2">
    <location>
        <begin position="48"/>
        <end position="71"/>
    </location>
</feature>
<sequence length="156" mass="17189">MHAYNRVPSSGQSSPSAPSSPRLRSKPAPRFPATQTLPQHLASQFLSLLLRGQGIFLFAPLIYISAVLFYINTLDFHNLPPPHYAPPGSVYRSPQLYANLRPQMDSIIPMLMRASGWLGGEVSDRSGRSSSMNHQGLGLDMDDDDKLVVVALQLEM</sequence>
<protein>
    <submittedName>
        <fullName evidence="3">Uncharacterized protein</fullName>
    </submittedName>
</protein>
<gene>
    <name evidence="3" type="ORF">H5410_023266</name>
</gene>
<feature type="compositionally biased region" description="Low complexity" evidence="1">
    <location>
        <begin position="1"/>
        <end position="28"/>
    </location>
</feature>
<keyword evidence="4" id="KW-1185">Reference proteome</keyword>
<accession>A0A9J5ZGC7</accession>
<proteinExistence type="predicted"/>
<evidence type="ECO:0000256" key="1">
    <source>
        <dbReference type="SAM" id="MobiDB-lite"/>
    </source>
</evidence>
<feature type="region of interest" description="Disordered" evidence="1">
    <location>
        <begin position="1"/>
        <end position="34"/>
    </location>
</feature>
<evidence type="ECO:0000313" key="3">
    <source>
        <dbReference type="EMBL" id="KAG5611985.1"/>
    </source>
</evidence>
<evidence type="ECO:0000256" key="2">
    <source>
        <dbReference type="SAM" id="Phobius"/>
    </source>
</evidence>
<reference evidence="3 4" key="1">
    <citation type="submission" date="2020-09" db="EMBL/GenBank/DDBJ databases">
        <title>De no assembly of potato wild relative species, Solanum commersonii.</title>
        <authorList>
            <person name="Cho K."/>
        </authorList>
    </citation>
    <scope>NUCLEOTIDE SEQUENCE [LARGE SCALE GENOMIC DNA]</scope>
    <source>
        <strain evidence="3">LZ3.2</strain>
        <tissue evidence="3">Leaf</tissue>
    </source>
</reference>
<keyword evidence="2" id="KW-0812">Transmembrane</keyword>
<dbReference type="OrthoDB" id="1709355at2759"/>
<evidence type="ECO:0000313" key="4">
    <source>
        <dbReference type="Proteomes" id="UP000824120"/>
    </source>
</evidence>
<keyword evidence="2" id="KW-1133">Transmembrane helix</keyword>
<dbReference type="EMBL" id="JACXVP010000004">
    <property type="protein sequence ID" value="KAG5611985.1"/>
    <property type="molecule type" value="Genomic_DNA"/>
</dbReference>
<comment type="caution">
    <text evidence="3">The sequence shown here is derived from an EMBL/GenBank/DDBJ whole genome shotgun (WGS) entry which is preliminary data.</text>
</comment>